<dbReference type="SUPFAM" id="SSF51735">
    <property type="entry name" value="NAD(P)-binding Rossmann-fold domains"/>
    <property type="match status" value="1"/>
</dbReference>
<dbReference type="PANTHER" id="PTHR30524">
    <property type="entry name" value="MANNITOL-1-PHOSPHATE 5-DEHYDROGENASE"/>
    <property type="match status" value="1"/>
</dbReference>
<keyword evidence="7" id="KW-1185">Reference proteome</keyword>
<evidence type="ECO:0000259" key="4">
    <source>
        <dbReference type="Pfam" id="PF01232"/>
    </source>
</evidence>
<dbReference type="PANTHER" id="PTHR30524:SF0">
    <property type="entry name" value="ALTRONATE OXIDOREDUCTASE-RELATED"/>
    <property type="match status" value="1"/>
</dbReference>
<dbReference type="GO" id="GO:0005829">
    <property type="term" value="C:cytosol"/>
    <property type="evidence" value="ECO:0007669"/>
    <property type="project" value="TreeGrafter"/>
</dbReference>
<accession>A0A1L8WQT3</accession>
<comment type="catalytic activity">
    <reaction evidence="3">
        <text>D-mannitol 1-phosphate + NAD(+) = beta-D-fructose 6-phosphate + NADH + H(+)</text>
        <dbReference type="Rhea" id="RHEA:19661"/>
        <dbReference type="ChEBI" id="CHEBI:15378"/>
        <dbReference type="ChEBI" id="CHEBI:57540"/>
        <dbReference type="ChEBI" id="CHEBI:57634"/>
        <dbReference type="ChEBI" id="CHEBI:57945"/>
        <dbReference type="ChEBI" id="CHEBI:61381"/>
        <dbReference type="EC" id="1.1.1.17"/>
    </reaction>
</comment>
<dbReference type="AlphaFoldDB" id="A0A1L8WQT3"/>
<dbReference type="InterPro" id="IPR000669">
    <property type="entry name" value="Mannitol_DH"/>
</dbReference>
<dbReference type="Gene3D" id="3.40.50.720">
    <property type="entry name" value="NAD(P)-binding Rossmann-like Domain"/>
    <property type="match status" value="1"/>
</dbReference>
<evidence type="ECO:0000256" key="3">
    <source>
        <dbReference type="ARBA" id="ARBA00048615"/>
    </source>
</evidence>
<dbReference type="InterPro" id="IPR013328">
    <property type="entry name" value="6PGD_dom2"/>
</dbReference>
<evidence type="ECO:0000259" key="5">
    <source>
        <dbReference type="Pfam" id="PF08125"/>
    </source>
</evidence>
<dbReference type="NCBIfam" id="NF002969">
    <property type="entry name" value="PRK03643.1"/>
    <property type="match status" value="1"/>
</dbReference>
<reference evidence="6 7" key="1">
    <citation type="submission" date="2014-12" db="EMBL/GenBank/DDBJ databases">
        <title>Draft genome sequences of 29 type strains of Enterococci.</title>
        <authorList>
            <person name="Zhong Z."/>
            <person name="Sun Z."/>
            <person name="Liu W."/>
            <person name="Zhang W."/>
            <person name="Zhang H."/>
        </authorList>
    </citation>
    <scope>NUCLEOTIDE SEQUENCE [LARGE SCALE GENOMIC DNA]</scope>
    <source>
        <strain evidence="6 7">DSM 15687</strain>
    </source>
</reference>
<organism evidence="6 7">
    <name type="scientific">Enterococcus ratti</name>
    <dbReference type="NCBI Taxonomy" id="150033"/>
    <lineage>
        <taxon>Bacteria</taxon>
        <taxon>Bacillati</taxon>
        <taxon>Bacillota</taxon>
        <taxon>Bacilli</taxon>
        <taxon>Lactobacillales</taxon>
        <taxon>Enterococcaceae</taxon>
        <taxon>Enterococcus</taxon>
    </lineage>
</organism>
<sequence>MEKLTKNLIKKNNAPTKILQFGEGNFMRGFVDWQIQQLNKQGLYQGNVTIVQPLPHGLGEMLAQQDHLYTVILQGLFDGNIIDSSEIITIIDRVINPYQQWKKFLALAECDTLEFIFSNTTEAGIQYVESDQLQDAPPESFPGKLTAFLYKRFTLKKSGLTIIPCELIDRNGEKLKEIILNYARHWQLGTDFIHWIHQENIFCCSLVDRIVPGYPRETALAFNKRHGYEDQLMVKAEPFMLWVIEGPEAVKEKLPLTKAGLNVVFTEDMTPYRQRKVHLLNGPHTAMVPIARLAGLETVEEVMKDPLFSSFIDQLVSTELIPMLALPKNELIDYAEQVKERFLNPFANHKLEAISLNSISKFSTRLLPILQKYINEKKQIPSLMSLSLAALLVMYRNGPFPIHDDPAVIARFKVAWENPVTAVTQLLQDETLWGVDLSQLNNLTTTVERLIKRIEATDVRQVISEMKGTMTNA</sequence>
<evidence type="ECO:0000313" key="6">
    <source>
        <dbReference type="EMBL" id="OJG83377.1"/>
    </source>
</evidence>
<dbReference type="GO" id="GO:0008926">
    <property type="term" value="F:mannitol-1-phosphate 5-dehydrogenase activity"/>
    <property type="evidence" value="ECO:0007669"/>
    <property type="project" value="UniProtKB-EC"/>
</dbReference>
<dbReference type="Pfam" id="PF01232">
    <property type="entry name" value="Mannitol_dh"/>
    <property type="match status" value="1"/>
</dbReference>
<dbReference type="InterPro" id="IPR013118">
    <property type="entry name" value="Mannitol_DH_C"/>
</dbReference>
<evidence type="ECO:0000256" key="2">
    <source>
        <dbReference type="ARBA" id="ARBA00023027"/>
    </source>
</evidence>
<keyword evidence="2" id="KW-0520">NAD</keyword>
<dbReference type="EMBL" id="JXLB01000004">
    <property type="protein sequence ID" value="OJG83377.1"/>
    <property type="molecule type" value="Genomic_DNA"/>
</dbReference>
<dbReference type="Gene3D" id="1.10.1040.10">
    <property type="entry name" value="N-(1-d-carboxylethyl)-l-norvaline Dehydrogenase, domain 2"/>
    <property type="match status" value="1"/>
</dbReference>
<gene>
    <name evidence="6" type="ORF">RV14_GL001735</name>
</gene>
<keyword evidence="1" id="KW-0560">Oxidoreductase</keyword>
<dbReference type="PRINTS" id="PR00084">
    <property type="entry name" value="MTLDHDRGNASE"/>
</dbReference>
<proteinExistence type="predicted"/>
<comment type="caution">
    <text evidence="6">The sequence shown here is derived from an EMBL/GenBank/DDBJ whole genome shotgun (WGS) entry which is preliminary data.</text>
</comment>
<evidence type="ECO:0000256" key="1">
    <source>
        <dbReference type="ARBA" id="ARBA00023002"/>
    </source>
</evidence>
<feature type="domain" description="Mannitol dehydrogenase N-terminal" evidence="4">
    <location>
        <begin position="17"/>
        <end position="257"/>
    </location>
</feature>
<dbReference type="RefSeq" id="WP_071854837.1">
    <property type="nucleotide sequence ID" value="NZ_JXLB01000004.1"/>
</dbReference>
<dbReference type="GO" id="GO:0019592">
    <property type="term" value="P:mannitol catabolic process"/>
    <property type="evidence" value="ECO:0007669"/>
    <property type="project" value="TreeGrafter"/>
</dbReference>
<dbReference type="Proteomes" id="UP000182152">
    <property type="component" value="Unassembled WGS sequence"/>
</dbReference>
<name>A0A1L8WQT3_9ENTE</name>
<feature type="domain" description="Mannitol dehydrogenase C-terminal" evidence="5">
    <location>
        <begin position="268"/>
        <end position="452"/>
    </location>
</feature>
<protein>
    <submittedName>
        <fullName evidence="6">Mannitol dehydrogenase</fullName>
    </submittedName>
</protein>
<dbReference type="STRING" id="150033.RV14_GL001735"/>
<dbReference type="InterPro" id="IPR036291">
    <property type="entry name" value="NAD(P)-bd_dom_sf"/>
</dbReference>
<dbReference type="InterPro" id="IPR008927">
    <property type="entry name" value="6-PGluconate_DH-like_C_sf"/>
</dbReference>
<dbReference type="Pfam" id="PF08125">
    <property type="entry name" value="Mannitol_dh_C"/>
    <property type="match status" value="1"/>
</dbReference>
<dbReference type="SUPFAM" id="SSF48179">
    <property type="entry name" value="6-phosphogluconate dehydrogenase C-terminal domain-like"/>
    <property type="match status" value="1"/>
</dbReference>
<dbReference type="InterPro" id="IPR013131">
    <property type="entry name" value="Mannitol_DH_N"/>
</dbReference>
<evidence type="ECO:0000313" key="7">
    <source>
        <dbReference type="Proteomes" id="UP000182152"/>
    </source>
</evidence>
<dbReference type="OrthoDB" id="9768714at2"/>